<sequence>MGSMSITHGVGDHDEELQTASAAAECESFTFMSCSDFTSSSLRFFSDCEGGDSDSESYIEIEVDRGGAKVYCHNGEYGSREAKSQEEEEEEEEEDLQLRISISSTVPFPKLCSSSLQSREIPEVEFRGVNESAILSGLSSSCSDARIDGTGLRGEEGEEEEEEEERVVSGGRGRGGGGGGAKFAAVCRLVNAVVSSLKVLPETGQEHDASSTRENYLSRHQQLPRSKDTSKTTKTRNGARVMQFLFKFRVMQFRTFMASLVKNRPVLAKGKTLGESPREMRLEETLRFHHKMAKNSRRGVAGRIDKKTKSCPGSMKCSPINQETYENSTITHGGESAIQAAIAHCKRSFAMPMSRDFTCKSRP</sequence>
<dbReference type="EMBL" id="PGOL01003458">
    <property type="protein sequence ID" value="PKI41001.1"/>
    <property type="molecule type" value="Genomic_DNA"/>
</dbReference>
<proteinExistence type="predicted"/>
<accession>A0A2I0IAI1</accession>
<dbReference type="OrthoDB" id="1884080at2759"/>
<dbReference type="Proteomes" id="UP000233551">
    <property type="component" value="Unassembled WGS sequence"/>
</dbReference>
<reference evidence="1 2" key="1">
    <citation type="submission" date="2017-11" db="EMBL/GenBank/DDBJ databases">
        <title>De-novo sequencing of pomegranate (Punica granatum L.) genome.</title>
        <authorList>
            <person name="Akparov Z."/>
            <person name="Amiraslanov A."/>
            <person name="Hajiyeva S."/>
            <person name="Abbasov M."/>
            <person name="Kaur K."/>
            <person name="Hamwieh A."/>
            <person name="Solovyev V."/>
            <person name="Salamov A."/>
            <person name="Braich B."/>
            <person name="Kosarev P."/>
            <person name="Mahmoud A."/>
            <person name="Hajiyev E."/>
            <person name="Babayeva S."/>
            <person name="Izzatullayeva V."/>
            <person name="Mammadov A."/>
            <person name="Mammadov A."/>
            <person name="Sharifova S."/>
            <person name="Ojaghi J."/>
            <person name="Eynullazada K."/>
            <person name="Bayramov B."/>
            <person name="Abdulazimova A."/>
            <person name="Shahmuradov I."/>
        </authorList>
    </citation>
    <scope>NUCLEOTIDE SEQUENCE [LARGE SCALE GENOMIC DNA]</scope>
    <source>
        <strain evidence="2">cv. AG2017</strain>
        <tissue evidence="1">Leaf</tissue>
    </source>
</reference>
<dbReference type="AlphaFoldDB" id="A0A2I0IAI1"/>
<comment type="caution">
    <text evidence="1">The sequence shown here is derived from an EMBL/GenBank/DDBJ whole genome shotgun (WGS) entry which is preliminary data.</text>
</comment>
<evidence type="ECO:0000313" key="1">
    <source>
        <dbReference type="EMBL" id="PKI41001.1"/>
    </source>
</evidence>
<organism evidence="1 2">
    <name type="scientific">Punica granatum</name>
    <name type="common">Pomegranate</name>
    <dbReference type="NCBI Taxonomy" id="22663"/>
    <lineage>
        <taxon>Eukaryota</taxon>
        <taxon>Viridiplantae</taxon>
        <taxon>Streptophyta</taxon>
        <taxon>Embryophyta</taxon>
        <taxon>Tracheophyta</taxon>
        <taxon>Spermatophyta</taxon>
        <taxon>Magnoliopsida</taxon>
        <taxon>eudicotyledons</taxon>
        <taxon>Gunneridae</taxon>
        <taxon>Pentapetalae</taxon>
        <taxon>rosids</taxon>
        <taxon>malvids</taxon>
        <taxon>Myrtales</taxon>
        <taxon>Lythraceae</taxon>
        <taxon>Punica</taxon>
    </lineage>
</organism>
<keyword evidence="2" id="KW-1185">Reference proteome</keyword>
<protein>
    <submittedName>
        <fullName evidence="1">Uncharacterized protein</fullName>
    </submittedName>
</protein>
<evidence type="ECO:0000313" key="2">
    <source>
        <dbReference type="Proteomes" id="UP000233551"/>
    </source>
</evidence>
<dbReference type="GeneID" id="116200836"/>
<name>A0A2I0IAI1_PUNGR</name>
<gene>
    <name evidence="1" type="ORF">CRG98_038529</name>
</gene>